<evidence type="ECO:0000313" key="2">
    <source>
        <dbReference type="Proteomes" id="UP001239169"/>
    </source>
</evidence>
<keyword evidence="2" id="KW-1185">Reference proteome</keyword>
<protein>
    <recommendedName>
        <fullName evidence="3">Recombinase</fullName>
    </recommendedName>
</protein>
<dbReference type="EMBL" id="CP124685">
    <property type="protein sequence ID" value="WGX75473.1"/>
    <property type="molecule type" value="Genomic_DNA"/>
</dbReference>
<dbReference type="Proteomes" id="UP001239169">
    <property type="component" value="Chromosome"/>
</dbReference>
<name>A0ABY8R397_PARBF</name>
<proteinExistence type="predicted"/>
<evidence type="ECO:0000313" key="1">
    <source>
        <dbReference type="EMBL" id="WGX75473.1"/>
    </source>
</evidence>
<reference evidence="1 2" key="1">
    <citation type="submission" date="2023-04" db="EMBL/GenBank/DDBJ databases">
        <title>Bacteria Genome Submission.</title>
        <authorList>
            <person name="Isaac P."/>
        </authorList>
    </citation>
    <scope>NUCLEOTIDE SEQUENCE [LARGE SCALE GENOMIC DNA]</scope>
    <source>
        <strain evidence="1 2">SampleS7P1</strain>
    </source>
</reference>
<organism evidence="1 2">
    <name type="scientific">Paraclostridium bifermentans</name>
    <name type="common">Clostridium bifermentans</name>
    <dbReference type="NCBI Taxonomy" id="1490"/>
    <lineage>
        <taxon>Bacteria</taxon>
        <taxon>Bacillati</taxon>
        <taxon>Bacillota</taxon>
        <taxon>Clostridia</taxon>
        <taxon>Peptostreptococcales</taxon>
        <taxon>Peptostreptococcaceae</taxon>
        <taxon>Paraclostridium</taxon>
    </lineage>
</organism>
<sequence>MKKIENLKMRVTKEIAQERMNSMLREDKFEVIIWEGTTNPAQIKCKVCGASIDFTQGKGIYMKKTRYGGFNGECNKCNRYKFAYENIKTYESYIDGYNKLIEKNPSRAKIYLENIKENEIKIEKENNIIKEYKDLIKLK</sequence>
<accession>A0ABY8R397</accession>
<gene>
    <name evidence="1" type="ORF">QJS64_16030</name>
</gene>
<evidence type="ECO:0008006" key="3">
    <source>
        <dbReference type="Google" id="ProtNLM"/>
    </source>
</evidence>